<dbReference type="AlphaFoldDB" id="A0A081KBF3"/>
<keyword evidence="1" id="KW-0472">Membrane</keyword>
<evidence type="ECO:0000256" key="1">
    <source>
        <dbReference type="SAM" id="Phobius"/>
    </source>
</evidence>
<name>A0A081KBF3_9GAMM</name>
<gene>
    <name evidence="3" type="ORF">GV64_12660</name>
</gene>
<evidence type="ECO:0000313" key="3">
    <source>
        <dbReference type="EMBL" id="KEI71479.1"/>
    </source>
</evidence>
<comment type="caution">
    <text evidence="3">The sequence shown here is derived from an EMBL/GenBank/DDBJ whole genome shotgun (WGS) entry which is preliminary data.</text>
</comment>
<dbReference type="Pfam" id="PF07331">
    <property type="entry name" value="TctB"/>
    <property type="match status" value="1"/>
</dbReference>
<sequence>MEKFKGPQLTIVLYSFLFIFALSFFYLATTFPVPSIGNHTLGPGFYPSLISAALIVLIATQVVFDLKQNKLFSRKASKSFPWRPVWMFSILAGYAVAMYLIGYLAATILCFALILFMLGVRNWLWYLAAPIFSYGLNVVFADIFLVFLPSGLLFQ</sequence>
<reference evidence="3 4" key="1">
    <citation type="submission" date="2014-06" db="EMBL/GenBank/DDBJ databases">
        <title>Whole Genome Sequences of Three Symbiotic Endozoicomonas Bacteria.</title>
        <authorList>
            <person name="Neave M.J."/>
            <person name="Apprill A."/>
            <person name="Voolstra C.R."/>
        </authorList>
    </citation>
    <scope>NUCLEOTIDE SEQUENCE [LARGE SCALE GENOMIC DNA]</scope>
    <source>
        <strain evidence="3 4">DSM 22380</strain>
    </source>
</reference>
<feature type="transmembrane region" description="Helical" evidence="1">
    <location>
        <begin position="45"/>
        <end position="64"/>
    </location>
</feature>
<protein>
    <recommendedName>
        <fullName evidence="2">DUF1468 domain-containing protein</fullName>
    </recommendedName>
</protein>
<organism evidence="3 4">
    <name type="scientific">Endozoicomonas elysicola</name>
    <dbReference type="NCBI Taxonomy" id="305900"/>
    <lineage>
        <taxon>Bacteria</taxon>
        <taxon>Pseudomonadati</taxon>
        <taxon>Pseudomonadota</taxon>
        <taxon>Gammaproteobacteria</taxon>
        <taxon>Oceanospirillales</taxon>
        <taxon>Endozoicomonadaceae</taxon>
        <taxon>Endozoicomonas</taxon>
    </lineage>
</organism>
<dbReference type="RefSeq" id="WP_020583082.1">
    <property type="nucleotide sequence ID" value="NZ_JOJP01000001.1"/>
</dbReference>
<keyword evidence="1" id="KW-0812">Transmembrane</keyword>
<evidence type="ECO:0000259" key="2">
    <source>
        <dbReference type="Pfam" id="PF07331"/>
    </source>
</evidence>
<feature type="transmembrane region" description="Helical" evidence="1">
    <location>
        <begin position="124"/>
        <end position="148"/>
    </location>
</feature>
<keyword evidence="4" id="KW-1185">Reference proteome</keyword>
<proteinExistence type="predicted"/>
<dbReference type="EMBL" id="JOJP01000001">
    <property type="protein sequence ID" value="KEI71479.1"/>
    <property type="molecule type" value="Genomic_DNA"/>
</dbReference>
<feature type="domain" description="DUF1468" evidence="2">
    <location>
        <begin position="17"/>
        <end position="149"/>
    </location>
</feature>
<dbReference type="Proteomes" id="UP000027997">
    <property type="component" value="Unassembled WGS sequence"/>
</dbReference>
<keyword evidence="1" id="KW-1133">Transmembrane helix</keyword>
<evidence type="ECO:0000313" key="4">
    <source>
        <dbReference type="Proteomes" id="UP000027997"/>
    </source>
</evidence>
<feature type="transmembrane region" description="Helical" evidence="1">
    <location>
        <begin position="85"/>
        <end position="118"/>
    </location>
</feature>
<feature type="transmembrane region" description="Helical" evidence="1">
    <location>
        <begin position="12"/>
        <end position="33"/>
    </location>
</feature>
<dbReference type="InterPro" id="IPR009936">
    <property type="entry name" value="DUF1468"/>
</dbReference>
<accession>A0A081KBF3</accession>
<dbReference type="STRING" id="305900.GV64_12660"/>